<dbReference type="HOGENOM" id="CLU_015778_0_0_1"/>
<feature type="region of interest" description="Disordered" evidence="3">
    <location>
        <begin position="243"/>
        <end position="282"/>
    </location>
</feature>
<dbReference type="Proteomes" id="UP000020467">
    <property type="component" value="Unassembled WGS sequence"/>
</dbReference>
<proteinExistence type="predicted"/>
<sequence>MNSLKDEGTVDPNYLIRFFLDAATGETPHVDASLVARLTDGTIAVFQDINQSLIDRAKGSSESQSYSFSLGRSSDRLRLWSDGYGISSGTLDDIFERSSRLRGATLEVLCSIGSTLTESLLEKSQLSESFTNKVEQLRQLIQEAEDDHSKSEFSTGSSEYDDDDIIQIMADLETDTRSLMDLDGLFSEPILNAGDIRQPLASSFHNWEPHEPYSQIISKQFPKANEELITVLGKANYERFLRGQKQRDSNISDPWEDPNDPITLPPSLTRDTDAASSKFNDSGLGSSIPSSYAETIMSYRSGEGHSVRLPPLPKSARKGSGFRCIACGESIIAQDKSAWRRHLYNDLRPWQCLEPSCRQKGGFSTRGNWVSHLSLDHFGPEWKDSECPLCRKKTGCGKIVILNHFEGHLEEISLAALPLKHDSDTESLSSDTSQQDEVISGEAEETNTAAELRDTDLPNTADDNQSLDRRQGERVTYDEAIDYIREVRRQSPELYDDFMSLLTKLCNQKITIKAFCVKLADVFSNAPDFRHGQRFEEIFPRIS</sequence>
<dbReference type="PANTHER" id="PTHR35391">
    <property type="entry name" value="C2H2-TYPE DOMAIN-CONTAINING PROTEIN-RELATED"/>
    <property type="match status" value="1"/>
</dbReference>
<dbReference type="SUPFAM" id="SSF47762">
    <property type="entry name" value="PAH2 domain"/>
    <property type="match status" value="1"/>
</dbReference>
<evidence type="ECO:0000256" key="2">
    <source>
        <dbReference type="ARBA" id="ARBA00023242"/>
    </source>
</evidence>
<dbReference type="GO" id="GO:0005634">
    <property type="term" value="C:nucleus"/>
    <property type="evidence" value="ECO:0007669"/>
    <property type="project" value="UniProtKB-SubCell"/>
</dbReference>
<gene>
    <name evidence="5" type="ORF">CFIO01_00180</name>
</gene>
<protein>
    <recommendedName>
        <fullName evidence="4">Oxidoreductase acuF-like C2H2 type zinc-finger domain-containing protein</fullName>
    </recommendedName>
</protein>
<feature type="region of interest" description="Disordered" evidence="3">
    <location>
        <begin position="423"/>
        <end position="472"/>
    </location>
</feature>
<dbReference type="STRING" id="1445577.A0A010SNJ4"/>
<dbReference type="KEGG" id="cfj:CFIO01_00180"/>
<comment type="subcellular location">
    <subcellularLocation>
        <location evidence="1">Nucleus</location>
    </subcellularLocation>
</comment>
<evidence type="ECO:0000313" key="6">
    <source>
        <dbReference type="Proteomes" id="UP000020467"/>
    </source>
</evidence>
<dbReference type="GO" id="GO:0006355">
    <property type="term" value="P:regulation of DNA-templated transcription"/>
    <property type="evidence" value="ECO:0007669"/>
    <property type="project" value="InterPro"/>
</dbReference>
<dbReference type="InterPro" id="IPR058925">
    <property type="entry name" value="zf-C2H2_AcuF"/>
</dbReference>
<feature type="domain" description="Oxidoreductase acuF-like C2H2 type zinc-finger" evidence="4">
    <location>
        <begin position="320"/>
        <end position="347"/>
    </location>
</feature>
<dbReference type="OrthoDB" id="20872at2759"/>
<keyword evidence="2" id="KW-0539">Nucleus</keyword>
<dbReference type="eggNOG" id="ENOG502SQ11">
    <property type="taxonomic scope" value="Eukaryota"/>
</dbReference>
<dbReference type="Pfam" id="PF26082">
    <property type="entry name" value="zf-C2H2_AcuF"/>
    <property type="match status" value="1"/>
</dbReference>
<dbReference type="InterPro" id="IPR036600">
    <property type="entry name" value="PAH_sf"/>
</dbReference>
<comment type="caution">
    <text evidence="5">The sequence shown here is derived from an EMBL/GenBank/DDBJ whole genome shotgun (WGS) entry which is preliminary data.</text>
</comment>
<evidence type="ECO:0000256" key="1">
    <source>
        <dbReference type="ARBA" id="ARBA00004123"/>
    </source>
</evidence>
<name>A0A010SNJ4_9PEZI</name>
<evidence type="ECO:0000259" key="4">
    <source>
        <dbReference type="Pfam" id="PF26082"/>
    </source>
</evidence>
<organism evidence="5 6">
    <name type="scientific">Colletotrichum fioriniae PJ7</name>
    <dbReference type="NCBI Taxonomy" id="1445577"/>
    <lineage>
        <taxon>Eukaryota</taxon>
        <taxon>Fungi</taxon>
        <taxon>Dikarya</taxon>
        <taxon>Ascomycota</taxon>
        <taxon>Pezizomycotina</taxon>
        <taxon>Sordariomycetes</taxon>
        <taxon>Hypocreomycetidae</taxon>
        <taxon>Glomerellales</taxon>
        <taxon>Glomerellaceae</taxon>
        <taxon>Colletotrichum</taxon>
        <taxon>Colletotrichum acutatum species complex</taxon>
    </lineage>
</organism>
<evidence type="ECO:0000256" key="3">
    <source>
        <dbReference type="SAM" id="MobiDB-lite"/>
    </source>
</evidence>
<accession>A0A010SNJ4</accession>
<evidence type="ECO:0000313" key="5">
    <source>
        <dbReference type="EMBL" id="EXF86483.1"/>
    </source>
</evidence>
<feature type="compositionally biased region" description="Low complexity" evidence="3">
    <location>
        <begin position="426"/>
        <end position="437"/>
    </location>
</feature>
<keyword evidence="6" id="KW-1185">Reference proteome</keyword>
<dbReference type="EMBL" id="JARH01000012">
    <property type="protein sequence ID" value="EXF86483.1"/>
    <property type="molecule type" value="Genomic_DNA"/>
</dbReference>
<dbReference type="PANTHER" id="PTHR35391:SF5">
    <property type="entry name" value="DUF6590 DOMAIN-CONTAINING PROTEIN"/>
    <property type="match status" value="1"/>
</dbReference>
<reference evidence="5 6" key="1">
    <citation type="submission" date="2014-02" db="EMBL/GenBank/DDBJ databases">
        <title>The genome sequence of Colletotrichum fioriniae PJ7.</title>
        <authorList>
            <person name="Baroncelli R."/>
            <person name="Thon M.R."/>
        </authorList>
    </citation>
    <scope>NUCLEOTIDE SEQUENCE [LARGE SCALE GENOMIC DNA]</scope>
    <source>
        <strain evidence="5 6">PJ7</strain>
    </source>
</reference>
<dbReference type="AlphaFoldDB" id="A0A010SNJ4"/>